<dbReference type="Pfam" id="PF00155">
    <property type="entry name" value="Aminotran_1_2"/>
    <property type="match status" value="1"/>
</dbReference>
<evidence type="ECO:0000256" key="4">
    <source>
        <dbReference type="ARBA" id="ARBA00022576"/>
    </source>
</evidence>
<evidence type="ECO:0000256" key="6">
    <source>
        <dbReference type="ARBA" id="ARBA00022898"/>
    </source>
</evidence>
<dbReference type="AlphaFoldDB" id="A0AA38Y1N7"/>
<comment type="catalytic activity">
    <reaction evidence="7">
        <text>L-aspartate + 2-oxoglutarate = oxaloacetate + L-glutamate</text>
        <dbReference type="Rhea" id="RHEA:21824"/>
        <dbReference type="ChEBI" id="CHEBI:16452"/>
        <dbReference type="ChEBI" id="CHEBI:16810"/>
        <dbReference type="ChEBI" id="CHEBI:29985"/>
        <dbReference type="ChEBI" id="CHEBI:29991"/>
        <dbReference type="EC" id="2.6.1.1"/>
    </reaction>
</comment>
<dbReference type="Proteomes" id="UP001172681">
    <property type="component" value="Unassembled WGS sequence"/>
</dbReference>
<dbReference type="InterPro" id="IPR015424">
    <property type="entry name" value="PyrdxlP-dep_Trfase"/>
</dbReference>
<name>A0AA38Y1N7_9EURO</name>
<dbReference type="EMBL" id="JAPDRN010000052">
    <property type="protein sequence ID" value="KAJ9632844.1"/>
    <property type="molecule type" value="Genomic_DNA"/>
</dbReference>
<dbReference type="PANTHER" id="PTHR11879:SF20">
    <property type="entry name" value="ASPARTATE AMINOTRANSFERASE"/>
    <property type="match status" value="1"/>
</dbReference>
<dbReference type="GO" id="GO:0005829">
    <property type="term" value="C:cytosol"/>
    <property type="evidence" value="ECO:0007669"/>
    <property type="project" value="TreeGrafter"/>
</dbReference>
<dbReference type="InterPro" id="IPR004838">
    <property type="entry name" value="NHTrfase_class1_PyrdxlP-BS"/>
</dbReference>
<dbReference type="GO" id="GO:0004069">
    <property type="term" value="F:L-aspartate:2-oxoglutarate aminotransferase activity"/>
    <property type="evidence" value="ECO:0007669"/>
    <property type="project" value="UniProtKB-EC"/>
</dbReference>
<reference evidence="9" key="1">
    <citation type="submission" date="2022-10" db="EMBL/GenBank/DDBJ databases">
        <title>Culturing micro-colonial fungi from biological soil crusts in the Mojave desert and describing Neophaeococcomyces mojavensis, and introducing the new genera and species Taxawa tesnikishii.</title>
        <authorList>
            <person name="Kurbessoian T."/>
            <person name="Stajich J.E."/>
        </authorList>
    </citation>
    <scope>NUCLEOTIDE SEQUENCE</scope>
    <source>
        <strain evidence="9">TK_35</strain>
    </source>
</reference>
<dbReference type="Gene3D" id="3.90.1150.10">
    <property type="entry name" value="Aspartate Aminotransferase, domain 1"/>
    <property type="match status" value="1"/>
</dbReference>
<dbReference type="PANTHER" id="PTHR11879">
    <property type="entry name" value="ASPARTATE AMINOTRANSFERASE"/>
    <property type="match status" value="1"/>
</dbReference>
<keyword evidence="4 7" id="KW-0032">Aminotransferase</keyword>
<evidence type="ECO:0000256" key="5">
    <source>
        <dbReference type="ARBA" id="ARBA00022679"/>
    </source>
</evidence>
<dbReference type="EC" id="2.6.1.1" evidence="7"/>
<dbReference type="InterPro" id="IPR015421">
    <property type="entry name" value="PyrdxlP-dep_Trfase_major"/>
</dbReference>
<gene>
    <name evidence="9" type="ORF">H2204_007574</name>
</gene>
<dbReference type="PRINTS" id="PR00799">
    <property type="entry name" value="TRANSAMINASE"/>
</dbReference>
<dbReference type="GO" id="GO:0030170">
    <property type="term" value="F:pyridoxal phosphate binding"/>
    <property type="evidence" value="ECO:0007669"/>
    <property type="project" value="InterPro"/>
</dbReference>
<evidence type="ECO:0000256" key="7">
    <source>
        <dbReference type="RuleBase" id="RU000480"/>
    </source>
</evidence>
<evidence type="ECO:0000256" key="2">
    <source>
        <dbReference type="ARBA" id="ARBA00007441"/>
    </source>
</evidence>
<dbReference type="PROSITE" id="PS00105">
    <property type="entry name" value="AA_TRANSFER_CLASS_1"/>
    <property type="match status" value="1"/>
</dbReference>
<feature type="domain" description="Aminotransferase class I/classII large" evidence="8">
    <location>
        <begin position="36"/>
        <end position="386"/>
    </location>
</feature>
<protein>
    <recommendedName>
        <fullName evidence="7">Aspartate aminotransferase</fullName>
        <ecNumber evidence="7">2.6.1.1</ecNumber>
    </recommendedName>
</protein>
<dbReference type="CDD" id="cd00609">
    <property type="entry name" value="AAT_like"/>
    <property type="match status" value="1"/>
</dbReference>
<evidence type="ECO:0000259" key="8">
    <source>
        <dbReference type="Pfam" id="PF00155"/>
    </source>
</evidence>
<comment type="miscellaneous">
    <text evidence="7">In eukaryotes there are cytoplasmic, mitochondrial and chloroplastic isozymes.</text>
</comment>
<evidence type="ECO:0000256" key="3">
    <source>
        <dbReference type="ARBA" id="ARBA00011738"/>
    </source>
</evidence>
<keyword evidence="10" id="KW-1185">Reference proteome</keyword>
<evidence type="ECO:0000313" key="9">
    <source>
        <dbReference type="EMBL" id="KAJ9632844.1"/>
    </source>
</evidence>
<dbReference type="InterPro" id="IPR000796">
    <property type="entry name" value="Asp_trans"/>
</dbReference>
<dbReference type="InterPro" id="IPR015422">
    <property type="entry name" value="PyrdxlP-dep_Trfase_small"/>
</dbReference>
<dbReference type="InterPro" id="IPR004839">
    <property type="entry name" value="Aminotransferase_I/II_large"/>
</dbReference>
<evidence type="ECO:0000256" key="1">
    <source>
        <dbReference type="ARBA" id="ARBA00001933"/>
    </source>
</evidence>
<proteinExistence type="inferred from homology"/>
<dbReference type="SUPFAM" id="SSF53383">
    <property type="entry name" value="PLP-dependent transferases"/>
    <property type="match status" value="1"/>
</dbReference>
<comment type="subunit">
    <text evidence="3 7">Homodimer.</text>
</comment>
<comment type="similarity">
    <text evidence="2">Belongs to the class-I pyridoxal-phosphate-dependent aminotransferase family.</text>
</comment>
<dbReference type="GO" id="GO:0006532">
    <property type="term" value="P:aspartate biosynthetic process"/>
    <property type="evidence" value="ECO:0007669"/>
    <property type="project" value="TreeGrafter"/>
</dbReference>
<comment type="cofactor">
    <cofactor evidence="1">
        <name>pyridoxal 5'-phosphate</name>
        <dbReference type="ChEBI" id="CHEBI:597326"/>
    </cofactor>
</comment>
<keyword evidence="5 7" id="KW-0808">Transferase</keyword>
<comment type="caution">
    <text evidence="9">The sequence shown here is derived from an EMBL/GenBank/DDBJ whole genome shotgun (WGS) entry which is preliminary data.</text>
</comment>
<organism evidence="9 10">
    <name type="scientific">Knufia peltigerae</name>
    <dbReference type="NCBI Taxonomy" id="1002370"/>
    <lineage>
        <taxon>Eukaryota</taxon>
        <taxon>Fungi</taxon>
        <taxon>Dikarya</taxon>
        <taxon>Ascomycota</taxon>
        <taxon>Pezizomycotina</taxon>
        <taxon>Eurotiomycetes</taxon>
        <taxon>Chaetothyriomycetidae</taxon>
        <taxon>Chaetothyriales</taxon>
        <taxon>Trichomeriaceae</taxon>
        <taxon>Knufia</taxon>
    </lineage>
</organism>
<keyword evidence="6" id="KW-0663">Pyridoxal phosphate</keyword>
<sequence>MGSFTPSSFSEHLSPVPLDAVYSLKEGFSAVNSESKLILGSGVYRDEELQPWVLPSVKKADEIVARSQGSDRFEYLPIRGYSPFYTAARDLLFGSLGLKENRTVSVHTVAGTGANSLGARFLKETISPSAVWVPDPTWVNHHNIWSLAGVEVKTLSRMRLNPERGDVIVLHACAHNPTGVDPTKEQWRMIASLCESKGLFPFFDCAYLGFASGDPDAEAWAIRYFASRDTLEFAIVQSFSKNMGLYGERVGALHFLAATADVALTIKGHLSRLQRGNISQPTTRGAMIATTILKSPDLYREWLLDLKKVSTRIRNMRKLMYDELIRLKTPGSWEHLRTQIGMFSYTGLTADQVATIRTDSHIYLLESGRINVAGLNIKNAAYMARAMDAAVRKSA</sequence>
<dbReference type="Gene3D" id="3.40.640.10">
    <property type="entry name" value="Type I PLP-dependent aspartate aminotransferase-like (Major domain)"/>
    <property type="match status" value="1"/>
</dbReference>
<accession>A0AA38Y1N7</accession>
<evidence type="ECO:0000313" key="10">
    <source>
        <dbReference type="Proteomes" id="UP001172681"/>
    </source>
</evidence>